<dbReference type="AlphaFoldDB" id="A0A5B8UT42"/>
<dbReference type="EMBL" id="CP042436">
    <property type="protein sequence ID" value="QEC62267.1"/>
    <property type="molecule type" value="Genomic_DNA"/>
</dbReference>
<evidence type="ECO:0000313" key="4">
    <source>
        <dbReference type="EMBL" id="QEC62267.1"/>
    </source>
</evidence>
<organism evidence="4 5">
    <name type="scientific">Mucilaginibacter ginsenosidivorans</name>
    <dbReference type="NCBI Taxonomy" id="398053"/>
    <lineage>
        <taxon>Bacteria</taxon>
        <taxon>Pseudomonadati</taxon>
        <taxon>Bacteroidota</taxon>
        <taxon>Sphingobacteriia</taxon>
        <taxon>Sphingobacteriales</taxon>
        <taxon>Sphingobacteriaceae</taxon>
        <taxon>Mucilaginibacter</taxon>
    </lineage>
</organism>
<dbReference type="GO" id="GO:0005829">
    <property type="term" value="C:cytosol"/>
    <property type="evidence" value="ECO:0007669"/>
    <property type="project" value="TreeGrafter"/>
</dbReference>
<keyword evidence="3" id="KW-0732">Signal</keyword>
<evidence type="ECO:0000256" key="2">
    <source>
        <dbReference type="ARBA" id="ARBA00022526"/>
    </source>
</evidence>
<sequence length="375" mass="41295">MKKFLLIISLLFPVFTYAQKDKAPATYDLVIGTYTKGTSKGIYVYRFYTETGKLAYLSQIDNVSNPSYLCISKDNRFIYAVNEDGKNGGVSAFTFDPHIGTMKFLNRQSSAGADPCYISVDEDRKNVFVANYSSGSLAVLPINKDGSLQAPSQVIQDQGKGPDAARQEGPHVHMAYFSPDEKYLLYTDLGTDKLNIMRYRSSKPQPLTLENTVSVKPGNGPRHMTFSPDRKYLYLLQEMGSAINVYAYSGGKVKELQTVSMRDPKAKGTNGAAAIHMTPDGHFLYATDRLDASSILVYSVNPENGQLTFMERHTTYGQNPRDFTIDPTGKFLIVANQDGNNVVVFRINPGTGTLTTTGSGIQLGNPVCLKFTPAE</sequence>
<feature type="signal peptide" evidence="3">
    <location>
        <begin position="1"/>
        <end position="18"/>
    </location>
</feature>
<dbReference type="InterPro" id="IPR050282">
    <property type="entry name" value="Cycloisomerase_2"/>
</dbReference>
<accession>A0A5B8UT42</accession>
<dbReference type="OrthoDB" id="9790815at2"/>
<evidence type="ECO:0000313" key="5">
    <source>
        <dbReference type="Proteomes" id="UP000321479"/>
    </source>
</evidence>
<dbReference type="InterPro" id="IPR019405">
    <property type="entry name" value="Lactonase_7-beta_prop"/>
</dbReference>
<evidence type="ECO:0000256" key="1">
    <source>
        <dbReference type="ARBA" id="ARBA00005564"/>
    </source>
</evidence>
<dbReference type="GO" id="GO:0017057">
    <property type="term" value="F:6-phosphogluconolactonase activity"/>
    <property type="evidence" value="ECO:0007669"/>
    <property type="project" value="TreeGrafter"/>
</dbReference>
<dbReference type="PANTHER" id="PTHR30344:SF1">
    <property type="entry name" value="6-PHOSPHOGLUCONOLACTONASE"/>
    <property type="match status" value="1"/>
</dbReference>
<proteinExistence type="inferred from homology"/>
<protein>
    <submittedName>
        <fullName evidence="4">Lactonase family protein</fullName>
    </submittedName>
</protein>
<evidence type="ECO:0000256" key="3">
    <source>
        <dbReference type="SAM" id="SignalP"/>
    </source>
</evidence>
<dbReference type="InterPro" id="IPR011048">
    <property type="entry name" value="Haem_d1_sf"/>
</dbReference>
<keyword evidence="5" id="KW-1185">Reference proteome</keyword>
<keyword evidence="2" id="KW-0119">Carbohydrate metabolism</keyword>
<name>A0A5B8UT42_9SPHI</name>
<dbReference type="Proteomes" id="UP000321479">
    <property type="component" value="Chromosome"/>
</dbReference>
<gene>
    <name evidence="4" type="ORF">FRZ54_06615</name>
</gene>
<dbReference type="KEGG" id="mgin:FRZ54_06615"/>
<reference evidence="4 5" key="1">
    <citation type="journal article" date="2017" name="Curr. Microbiol.">
        <title>Mucilaginibacter ginsenosidivorans sp. nov., Isolated from Soil of Ginseng Field.</title>
        <authorList>
            <person name="Kim M.M."/>
            <person name="Siddiqi M.Z."/>
            <person name="Im W.T."/>
        </authorList>
    </citation>
    <scope>NUCLEOTIDE SEQUENCE [LARGE SCALE GENOMIC DNA]</scope>
    <source>
        <strain evidence="4 5">Gsoil 3017</strain>
    </source>
</reference>
<dbReference type="PANTHER" id="PTHR30344">
    <property type="entry name" value="6-PHOSPHOGLUCONOLACTONASE-RELATED"/>
    <property type="match status" value="1"/>
</dbReference>
<dbReference type="RefSeq" id="WP_147030844.1">
    <property type="nucleotide sequence ID" value="NZ_CP042436.1"/>
</dbReference>
<dbReference type="FunFam" id="2.130.10.10:FF:000306">
    <property type="entry name" value="3-carboxymuconate cyclase"/>
    <property type="match status" value="1"/>
</dbReference>
<dbReference type="Gene3D" id="2.130.10.10">
    <property type="entry name" value="YVTN repeat-like/Quinoprotein amine dehydrogenase"/>
    <property type="match status" value="1"/>
</dbReference>
<dbReference type="GO" id="GO:0006006">
    <property type="term" value="P:glucose metabolic process"/>
    <property type="evidence" value="ECO:0007669"/>
    <property type="project" value="UniProtKB-KW"/>
</dbReference>
<dbReference type="Pfam" id="PF10282">
    <property type="entry name" value="Lactonase"/>
    <property type="match status" value="1"/>
</dbReference>
<feature type="chain" id="PRO_5022774317" evidence="3">
    <location>
        <begin position="19"/>
        <end position="375"/>
    </location>
</feature>
<keyword evidence="2" id="KW-0313">Glucose metabolism</keyword>
<dbReference type="SUPFAM" id="SSF51004">
    <property type="entry name" value="C-terminal (heme d1) domain of cytochrome cd1-nitrite reductase"/>
    <property type="match status" value="1"/>
</dbReference>
<comment type="similarity">
    <text evidence="1">Belongs to the cycloisomerase 2 family.</text>
</comment>
<dbReference type="InterPro" id="IPR015943">
    <property type="entry name" value="WD40/YVTN_repeat-like_dom_sf"/>
</dbReference>